<dbReference type="SMART" id="SM00382">
    <property type="entry name" value="AAA"/>
    <property type="match status" value="1"/>
</dbReference>
<dbReference type="Gene3D" id="3.40.50.300">
    <property type="entry name" value="P-loop containing nucleotide triphosphate hydrolases"/>
    <property type="match status" value="2"/>
</dbReference>
<sequence>MTDSTAFNDAVTSPAQNLLVIAPPGCGKTELLARRAELLIPTLRPHQKILALTFSNKAKANLNSRLVSVLGAERKRRYITVHNFHGHAAEIVRSHGLTLAVEPGFEMPDKRSQADAIAPFLEGLSEADASELSRRIEDDLRDAKQRPHDDAQVLQTLRATGISQSQTIEEARQAGDILFFDDLLRHAQRLLRVNEIAALYRNHYGAILVDEFQDLSPQQLDLALRSSEQSRTFVGDPLQGIYSWTGARPVEVERLLRKLSGDPLGLGVSYRSSPRVLDLLNTVSVGLGGQPLEPDDPDAWHDGGITSGLTFDTGAEEAKFIEATSARILAKQPNATIGVICRSGWRRKPIDAVFATSDVRSTRWDLTVDDARIIELLNEGVTRLGGAPTFEALRTDVIGRIDSADVDTAADVIDALEQLEGLAEEAGSIGAAMAQLRILEEGEEAIGPGVHLLNAHTGKGQQFDWVFIPGFEKGNIPSFLAKGKAQIEEEHRVLLVMLSRARHGVILTRAKSLISKRGNPYGTTISPWAQEVRPALIANSTQLLDHIENLTPAQ</sequence>
<keyword evidence="4 11" id="KW-0347">Helicase</keyword>
<evidence type="ECO:0000256" key="8">
    <source>
        <dbReference type="ARBA" id="ARBA00034617"/>
    </source>
</evidence>
<keyword evidence="7" id="KW-0413">Isomerase</keyword>
<dbReference type="EMBL" id="VRMG01000008">
    <property type="protein sequence ID" value="TXN29769.1"/>
    <property type="molecule type" value="Genomic_DNA"/>
</dbReference>
<dbReference type="GO" id="GO:0000725">
    <property type="term" value="P:recombinational repair"/>
    <property type="evidence" value="ECO:0007669"/>
    <property type="project" value="TreeGrafter"/>
</dbReference>
<dbReference type="Gene3D" id="1.10.486.10">
    <property type="entry name" value="PCRA, domain 4"/>
    <property type="match status" value="1"/>
</dbReference>
<dbReference type="InterPro" id="IPR013986">
    <property type="entry name" value="DExx_box_DNA_helicase_dom_sf"/>
</dbReference>
<keyword evidence="6" id="KW-0238">DNA-binding</keyword>
<dbReference type="PROSITE" id="PS51198">
    <property type="entry name" value="UVRD_HELICASE_ATP_BIND"/>
    <property type="match status" value="1"/>
</dbReference>
<keyword evidence="3 11" id="KW-0378">Hydrolase</keyword>
<dbReference type="EC" id="5.6.2.4" evidence="9"/>
<keyword evidence="2 11" id="KW-0547">Nucleotide-binding</keyword>
<keyword evidence="14" id="KW-1185">Reference proteome</keyword>
<evidence type="ECO:0000259" key="12">
    <source>
        <dbReference type="PROSITE" id="PS51198"/>
    </source>
</evidence>
<dbReference type="Proteomes" id="UP000321379">
    <property type="component" value="Unassembled WGS sequence"/>
</dbReference>
<evidence type="ECO:0000256" key="2">
    <source>
        <dbReference type="ARBA" id="ARBA00022741"/>
    </source>
</evidence>
<dbReference type="InterPro" id="IPR014017">
    <property type="entry name" value="DNA_helicase_UvrD-like_C"/>
</dbReference>
<feature type="domain" description="UvrD-like helicase ATP-binding" evidence="12">
    <location>
        <begin position="1"/>
        <end position="273"/>
    </location>
</feature>
<dbReference type="InterPro" id="IPR027417">
    <property type="entry name" value="P-loop_NTPase"/>
</dbReference>
<evidence type="ECO:0000256" key="11">
    <source>
        <dbReference type="PROSITE-ProRule" id="PRU00560"/>
    </source>
</evidence>
<protein>
    <recommendedName>
        <fullName evidence="9">DNA 3'-5' helicase</fullName>
        <ecNumber evidence="9">5.6.2.4</ecNumber>
    </recommendedName>
</protein>
<dbReference type="InterPro" id="IPR000212">
    <property type="entry name" value="DNA_helicase_UvrD/REP"/>
</dbReference>
<organism evidence="13 14">
    <name type="scientific">Lacisediminihabitans profunda</name>
    <dbReference type="NCBI Taxonomy" id="2594790"/>
    <lineage>
        <taxon>Bacteria</taxon>
        <taxon>Bacillati</taxon>
        <taxon>Actinomycetota</taxon>
        <taxon>Actinomycetes</taxon>
        <taxon>Micrococcales</taxon>
        <taxon>Microbacteriaceae</taxon>
        <taxon>Lacisediminihabitans</taxon>
    </lineage>
</organism>
<dbReference type="CDD" id="cd17932">
    <property type="entry name" value="DEXQc_UvrD"/>
    <property type="match status" value="1"/>
</dbReference>
<accession>A0A5C8UQN1</accession>
<comment type="caution">
    <text evidence="13">The sequence shown here is derived from an EMBL/GenBank/DDBJ whole genome shotgun (WGS) entry which is preliminary data.</text>
</comment>
<dbReference type="Pfam" id="PF00580">
    <property type="entry name" value="UvrD-helicase"/>
    <property type="match status" value="1"/>
</dbReference>
<dbReference type="AlphaFoldDB" id="A0A5C8UQN1"/>
<dbReference type="GO" id="GO:0016887">
    <property type="term" value="F:ATP hydrolysis activity"/>
    <property type="evidence" value="ECO:0007669"/>
    <property type="project" value="RHEA"/>
</dbReference>
<evidence type="ECO:0000256" key="10">
    <source>
        <dbReference type="ARBA" id="ARBA00048988"/>
    </source>
</evidence>
<dbReference type="RefSeq" id="WP_147783813.1">
    <property type="nucleotide sequence ID" value="NZ_VRMG01000008.1"/>
</dbReference>
<evidence type="ECO:0000256" key="6">
    <source>
        <dbReference type="ARBA" id="ARBA00023125"/>
    </source>
</evidence>
<gene>
    <name evidence="13" type="ORF">FVP33_11510</name>
</gene>
<dbReference type="GO" id="GO:0043138">
    <property type="term" value="F:3'-5' DNA helicase activity"/>
    <property type="evidence" value="ECO:0007669"/>
    <property type="project" value="UniProtKB-EC"/>
</dbReference>
<evidence type="ECO:0000256" key="7">
    <source>
        <dbReference type="ARBA" id="ARBA00023235"/>
    </source>
</evidence>
<evidence type="ECO:0000256" key="5">
    <source>
        <dbReference type="ARBA" id="ARBA00022840"/>
    </source>
</evidence>
<comment type="catalytic activity">
    <reaction evidence="8">
        <text>Couples ATP hydrolysis with the unwinding of duplex DNA by translocating in the 3'-5' direction.</text>
        <dbReference type="EC" id="5.6.2.4"/>
    </reaction>
</comment>
<dbReference type="InterPro" id="IPR014016">
    <property type="entry name" value="UvrD-like_ATP-bd"/>
</dbReference>
<evidence type="ECO:0000313" key="14">
    <source>
        <dbReference type="Proteomes" id="UP000321379"/>
    </source>
</evidence>
<evidence type="ECO:0000256" key="1">
    <source>
        <dbReference type="ARBA" id="ARBA00009922"/>
    </source>
</evidence>
<dbReference type="InterPro" id="IPR003593">
    <property type="entry name" value="AAA+_ATPase"/>
</dbReference>
<feature type="binding site" evidence="11">
    <location>
        <begin position="22"/>
        <end position="29"/>
    </location>
    <ligand>
        <name>ATP</name>
        <dbReference type="ChEBI" id="CHEBI:30616"/>
    </ligand>
</feature>
<dbReference type="SUPFAM" id="SSF52540">
    <property type="entry name" value="P-loop containing nucleoside triphosphate hydrolases"/>
    <property type="match status" value="1"/>
</dbReference>
<dbReference type="Pfam" id="PF13361">
    <property type="entry name" value="UvrD_C"/>
    <property type="match status" value="1"/>
</dbReference>
<reference evidence="13 14" key="1">
    <citation type="submission" date="2019-08" db="EMBL/GenBank/DDBJ databases">
        <title>Bacterial whole genome sequence for Glaciihabitans sp. CHu50b-6-2.</title>
        <authorList>
            <person name="Jin L."/>
        </authorList>
    </citation>
    <scope>NUCLEOTIDE SEQUENCE [LARGE SCALE GENOMIC DNA]</scope>
    <source>
        <strain evidence="13 14">CHu50b-6-2</strain>
    </source>
</reference>
<dbReference type="PANTHER" id="PTHR11070:SF2">
    <property type="entry name" value="ATP-DEPENDENT DNA HELICASE SRS2"/>
    <property type="match status" value="1"/>
</dbReference>
<dbReference type="GO" id="GO:0003677">
    <property type="term" value="F:DNA binding"/>
    <property type="evidence" value="ECO:0007669"/>
    <property type="project" value="UniProtKB-KW"/>
</dbReference>
<evidence type="ECO:0000313" key="13">
    <source>
        <dbReference type="EMBL" id="TXN29769.1"/>
    </source>
</evidence>
<name>A0A5C8UQN1_9MICO</name>
<evidence type="ECO:0000256" key="9">
    <source>
        <dbReference type="ARBA" id="ARBA00034808"/>
    </source>
</evidence>
<dbReference type="GO" id="GO:0005524">
    <property type="term" value="F:ATP binding"/>
    <property type="evidence" value="ECO:0007669"/>
    <property type="project" value="UniProtKB-UniRule"/>
</dbReference>
<evidence type="ECO:0000256" key="3">
    <source>
        <dbReference type="ARBA" id="ARBA00022801"/>
    </source>
</evidence>
<dbReference type="PANTHER" id="PTHR11070">
    <property type="entry name" value="UVRD / RECB / PCRA DNA HELICASE FAMILY MEMBER"/>
    <property type="match status" value="1"/>
</dbReference>
<keyword evidence="5 11" id="KW-0067">ATP-binding</keyword>
<evidence type="ECO:0000256" key="4">
    <source>
        <dbReference type="ARBA" id="ARBA00022806"/>
    </source>
</evidence>
<comment type="catalytic activity">
    <reaction evidence="10">
        <text>ATP + H2O = ADP + phosphate + H(+)</text>
        <dbReference type="Rhea" id="RHEA:13065"/>
        <dbReference type="ChEBI" id="CHEBI:15377"/>
        <dbReference type="ChEBI" id="CHEBI:15378"/>
        <dbReference type="ChEBI" id="CHEBI:30616"/>
        <dbReference type="ChEBI" id="CHEBI:43474"/>
        <dbReference type="ChEBI" id="CHEBI:456216"/>
        <dbReference type="EC" id="5.6.2.4"/>
    </reaction>
</comment>
<dbReference type="Gene3D" id="1.10.10.160">
    <property type="match status" value="1"/>
</dbReference>
<comment type="similarity">
    <text evidence="1">Belongs to the helicase family. UvrD subfamily.</text>
</comment>
<proteinExistence type="inferred from homology"/>